<dbReference type="PANTHER" id="PTHR47510">
    <property type="entry name" value="REVERSE TRANSCRIPTASE DOMAIN-CONTAINING PROTEIN"/>
    <property type="match status" value="1"/>
</dbReference>
<sequence length="89" mass="10093">MKSFERLVLTHLKNITGPLLDPLQFAYRANRSVDDAVNMGQHYMLQHLDSPGTYARVLFVDFSSAFNTIIPAILQSKLSQLTVPVLRFN</sequence>
<organism evidence="1 2">
    <name type="scientific">Zoarces viviparus</name>
    <name type="common">Viviparous eelpout</name>
    <name type="synonym">Blennius viviparus</name>
    <dbReference type="NCBI Taxonomy" id="48416"/>
    <lineage>
        <taxon>Eukaryota</taxon>
        <taxon>Metazoa</taxon>
        <taxon>Chordata</taxon>
        <taxon>Craniata</taxon>
        <taxon>Vertebrata</taxon>
        <taxon>Euteleostomi</taxon>
        <taxon>Actinopterygii</taxon>
        <taxon>Neopterygii</taxon>
        <taxon>Teleostei</taxon>
        <taxon>Neoteleostei</taxon>
        <taxon>Acanthomorphata</taxon>
        <taxon>Eupercaria</taxon>
        <taxon>Perciformes</taxon>
        <taxon>Cottioidei</taxon>
        <taxon>Zoarcales</taxon>
        <taxon>Zoarcidae</taxon>
        <taxon>Zoarcinae</taxon>
        <taxon>Zoarces</taxon>
    </lineage>
</organism>
<evidence type="ECO:0000313" key="2">
    <source>
        <dbReference type="Proteomes" id="UP001488805"/>
    </source>
</evidence>
<keyword evidence="2" id="KW-1185">Reference proteome</keyword>
<dbReference type="AlphaFoldDB" id="A0AAW1DUL4"/>
<evidence type="ECO:0008006" key="3">
    <source>
        <dbReference type="Google" id="ProtNLM"/>
    </source>
</evidence>
<dbReference type="Proteomes" id="UP001488805">
    <property type="component" value="Unassembled WGS sequence"/>
</dbReference>
<gene>
    <name evidence="1" type="ORF">VZT92_026789</name>
</gene>
<comment type="caution">
    <text evidence="1">The sequence shown here is derived from an EMBL/GenBank/DDBJ whole genome shotgun (WGS) entry which is preliminary data.</text>
</comment>
<name>A0AAW1DUL4_ZOAVI</name>
<protein>
    <recommendedName>
        <fullName evidence="3">Reverse transcriptase domain-containing protein</fullName>
    </recommendedName>
</protein>
<reference evidence="1 2" key="1">
    <citation type="journal article" date="2024" name="Genome Biol. Evol.">
        <title>Chromosome-level genome assembly of the viviparous eelpout Zoarces viviparus.</title>
        <authorList>
            <person name="Fuhrmann N."/>
            <person name="Brasseur M.V."/>
            <person name="Bakowski C.E."/>
            <person name="Podsiadlowski L."/>
            <person name="Prost S."/>
            <person name="Krehenwinkel H."/>
            <person name="Mayer C."/>
        </authorList>
    </citation>
    <scope>NUCLEOTIDE SEQUENCE [LARGE SCALE GENOMIC DNA]</scope>
    <source>
        <strain evidence="1">NO-MEL_2022_Ind0_liver</strain>
    </source>
</reference>
<evidence type="ECO:0000313" key="1">
    <source>
        <dbReference type="EMBL" id="KAK9513240.1"/>
    </source>
</evidence>
<accession>A0AAW1DUL4</accession>
<proteinExistence type="predicted"/>
<dbReference type="PANTHER" id="PTHR47510:SF3">
    <property type="entry name" value="ENDO_EXONUCLEASE_PHOSPHATASE DOMAIN-CONTAINING PROTEIN"/>
    <property type="match status" value="1"/>
</dbReference>
<dbReference type="EMBL" id="JBCEZU010000597">
    <property type="protein sequence ID" value="KAK9513240.1"/>
    <property type="molecule type" value="Genomic_DNA"/>
</dbReference>